<comment type="similarity">
    <text evidence="2 14 16">Belongs to the thiolase-like superfamily. Beta-ketoacyl-ACP synthases family.</text>
</comment>
<dbReference type="InterPro" id="IPR014030">
    <property type="entry name" value="Ketoacyl_synth_N"/>
</dbReference>
<evidence type="ECO:0000256" key="7">
    <source>
        <dbReference type="ARBA" id="ARBA00022832"/>
    </source>
</evidence>
<proteinExistence type="inferred from homology"/>
<feature type="active site" description="For beta-ketoacyl synthase activity" evidence="15">
    <location>
        <position position="161"/>
    </location>
</feature>
<evidence type="ECO:0000256" key="3">
    <source>
        <dbReference type="ARBA" id="ARBA00012356"/>
    </source>
</evidence>
<dbReference type="InterPro" id="IPR014031">
    <property type="entry name" value="Ketoacyl_synth_C"/>
</dbReference>
<dbReference type="CDD" id="cd00834">
    <property type="entry name" value="KAS_I_II"/>
    <property type="match status" value="1"/>
</dbReference>
<evidence type="ECO:0000256" key="9">
    <source>
        <dbReference type="ARBA" id="ARBA00023160"/>
    </source>
</evidence>
<evidence type="ECO:0000256" key="15">
    <source>
        <dbReference type="PIRSR" id="PIRSR000447-1"/>
    </source>
</evidence>
<dbReference type="InterPro" id="IPR020841">
    <property type="entry name" value="PKS_Beta-ketoAc_synthase_dom"/>
</dbReference>
<evidence type="ECO:0000313" key="18">
    <source>
        <dbReference type="EMBL" id="MBP0459291.1"/>
    </source>
</evidence>
<dbReference type="InterPro" id="IPR016039">
    <property type="entry name" value="Thiolase-like"/>
</dbReference>
<evidence type="ECO:0000256" key="14">
    <source>
        <dbReference type="PIRNR" id="PIRNR000447"/>
    </source>
</evidence>
<sequence>MVTGFGALTPVGNDRESTWQALLAGKSGVAPITRFNASGMPTSIAGEVTGFDPADLLDRKRQRRSARFSQLAIAAAREAVADAGLTIGQEDGGAPAGRVGVVVNNAVAGMDGVENAVDTMHMDPRKVNPYFVSSVIPNMPACEVAIDLGVRGPVTASALACASGVYALLEARRLILSGEADVVIAGGTDSAITPVMFSGLSNMGALSRRNDDPAHASRPFDADRDGFVFGEGAVVCVMESAEHARARGARPYAEVAGGALTSDAFHVSAPDPSGEGAMEAMRLALRASDTDAGDIDYICAHGTSTRINDLTETRAIRGVYGSHAYDLTVSSPKSMVGHLIGAAGSLSAMVCALAIRDGVVPPTINLDTPGEECDLDYVPHTARQSEVRAAAVNAFGFGGQNCVAVLRAV</sequence>
<evidence type="ECO:0000256" key="16">
    <source>
        <dbReference type="RuleBase" id="RU003694"/>
    </source>
</evidence>
<evidence type="ECO:0000256" key="5">
    <source>
        <dbReference type="ARBA" id="ARBA00022516"/>
    </source>
</evidence>
<dbReference type="Pfam" id="PF00109">
    <property type="entry name" value="ketoacyl-synt"/>
    <property type="match status" value="1"/>
</dbReference>
<comment type="catalytic activity">
    <reaction evidence="13 14">
        <text>a fatty acyl-[ACP] + malonyl-[ACP] + H(+) = a 3-oxoacyl-[ACP] + holo-[ACP] + CO2</text>
        <dbReference type="Rhea" id="RHEA:22836"/>
        <dbReference type="Rhea" id="RHEA-COMP:9623"/>
        <dbReference type="Rhea" id="RHEA-COMP:9685"/>
        <dbReference type="Rhea" id="RHEA-COMP:9916"/>
        <dbReference type="Rhea" id="RHEA-COMP:14125"/>
        <dbReference type="ChEBI" id="CHEBI:15378"/>
        <dbReference type="ChEBI" id="CHEBI:16526"/>
        <dbReference type="ChEBI" id="CHEBI:64479"/>
        <dbReference type="ChEBI" id="CHEBI:78449"/>
        <dbReference type="ChEBI" id="CHEBI:78776"/>
        <dbReference type="ChEBI" id="CHEBI:138651"/>
    </reaction>
</comment>
<name>A0A940RWI1_9ACTN</name>
<dbReference type="SMART" id="SM00825">
    <property type="entry name" value="PKS_KS"/>
    <property type="match status" value="1"/>
</dbReference>
<evidence type="ECO:0000256" key="2">
    <source>
        <dbReference type="ARBA" id="ARBA00008467"/>
    </source>
</evidence>
<dbReference type="PROSITE" id="PS52004">
    <property type="entry name" value="KS3_2"/>
    <property type="match status" value="1"/>
</dbReference>
<keyword evidence="6 14" id="KW-0808">Transferase</keyword>
<comment type="pathway">
    <text evidence="1 14">Lipid metabolism; fatty acid biosynthesis.</text>
</comment>
<comment type="function">
    <text evidence="11 14">Involved in the type II fatty acid elongation cycle. Catalyzes the elongation of a wide range of acyl-ACP by the addition of two carbons from malonyl-ACP to an acyl acceptor. Can efficiently catalyze the conversion of palmitoleoyl-ACP (cis-hexadec-9-enoyl-ACP) to cis-vaccenoyl-ACP (cis-octadec-11-enoyl-ACP), an essential step in the thermal regulation of fatty acid composition.</text>
</comment>
<dbReference type="SUPFAM" id="SSF53901">
    <property type="entry name" value="Thiolase-like"/>
    <property type="match status" value="2"/>
</dbReference>
<dbReference type="AlphaFoldDB" id="A0A940RWI1"/>
<evidence type="ECO:0000259" key="17">
    <source>
        <dbReference type="PROSITE" id="PS52004"/>
    </source>
</evidence>
<evidence type="ECO:0000256" key="1">
    <source>
        <dbReference type="ARBA" id="ARBA00005194"/>
    </source>
</evidence>
<accession>A0A940RWI1</accession>
<dbReference type="GO" id="GO:0004315">
    <property type="term" value="F:3-oxoacyl-[acyl-carrier-protein] synthase activity"/>
    <property type="evidence" value="ECO:0007669"/>
    <property type="project" value="UniProtKB-UniRule"/>
</dbReference>
<dbReference type="NCBIfam" id="NF005589">
    <property type="entry name" value="PRK07314.1"/>
    <property type="match status" value="1"/>
</dbReference>
<dbReference type="Gene3D" id="3.40.47.10">
    <property type="match status" value="1"/>
</dbReference>
<keyword evidence="9 14" id="KW-0275">Fatty acid biosynthesis</keyword>
<gene>
    <name evidence="18" type="primary">fabF</name>
    <name evidence="18" type="ORF">JFN87_17525</name>
</gene>
<dbReference type="GO" id="GO:0030497">
    <property type="term" value="P:fatty acid elongation"/>
    <property type="evidence" value="ECO:0007669"/>
    <property type="project" value="UniProtKB-ARBA"/>
</dbReference>
<comment type="caution">
    <text evidence="18">The sequence shown here is derived from an EMBL/GenBank/DDBJ whole genome shotgun (WGS) entry which is preliminary data.</text>
</comment>
<dbReference type="InterPro" id="IPR017568">
    <property type="entry name" value="3-oxoacyl-ACP_synth-2"/>
</dbReference>
<dbReference type="EC" id="2.3.1.179" evidence="3 14"/>
<dbReference type="Proteomes" id="UP000670475">
    <property type="component" value="Unassembled WGS sequence"/>
</dbReference>
<dbReference type="FunFam" id="3.40.47.10:FF:000018">
    <property type="entry name" value="3-oxoacyl-[acyl-carrier-protein] synthase 2"/>
    <property type="match status" value="1"/>
</dbReference>
<keyword evidence="8" id="KW-0443">Lipid metabolism</keyword>
<keyword evidence="7" id="KW-0276">Fatty acid metabolism</keyword>
<dbReference type="PIRSF" id="PIRSF000447">
    <property type="entry name" value="KAS_II"/>
    <property type="match status" value="1"/>
</dbReference>
<dbReference type="EMBL" id="JAGIQL010000067">
    <property type="protein sequence ID" value="MBP0459291.1"/>
    <property type="molecule type" value="Genomic_DNA"/>
</dbReference>
<keyword evidence="19" id="KW-1185">Reference proteome</keyword>
<dbReference type="PANTHER" id="PTHR11712:SF336">
    <property type="entry name" value="3-OXOACYL-[ACYL-CARRIER-PROTEIN] SYNTHASE, MITOCHONDRIAL"/>
    <property type="match status" value="1"/>
</dbReference>
<keyword evidence="5 14" id="KW-0444">Lipid biosynthesis</keyword>
<evidence type="ECO:0000256" key="11">
    <source>
        <dbReference type="ARBA" id="ARBA00024006"/>
    </source>
</evidence>
<dbReference type="NCBIfam" id="TIGR03150">
    <property type="entry name" value="fabF"/>
    <property type="match status" value="1"/>
</dbReference>
<evidence type="ECO:0000313" key="19">
    <source>
        <dbReference type="Proteomes" id="UP000670475"/>
    </source>
</evidence>
<evidence type="ECO:0000256" key="8">
    <source>
        <dbReference type="ARBA" id="ARBA00023098"/>
    </source>
</evidence>
<protein>
    <recommendedName>
        <fullName evidence="4 14">3-oxoacyl-[acyl-carrier-protein] synthase 2</fullName>
        <ecNumber evidence="3 14">2.3.1.179</ecNumber>
    </recommendedName>
</protein>
<evidence type="ECO:0000256" key="10">
    <source>
        <dbReference type="ARBA" id="ARBA00023315"/>
    </source>
</evidence>
<organism evidence="18 19">
    <name type="scientific">Streptomyces montanisoli</name>
    <dbReference type="NCBI Taxonomy" id="2798581"/>
    <lineage>
        <taxon>Bacteria</taxon>
        <taxon>Bacillati</taxon>
        <taxon>Actinomycetota</taxon>
        <taxon>Actinomycetes</taxon>
        <taxon>Kitasatosporales</taxon>
        <taxon>Streptomycetaceae</taxon>
        <taxon>Streptomyces</taxon>
    </lineage>
</organism>
<dbReference type="GO" id="GO:0005829">
    <property type="term" value="C:cytosol"/>
    <property type="evidence" value="ECO:0007669"/>
    <property type="project" value="TreeGrafter"/>
</dbReference>
<dbReference type="Pfam" id="PF02801">
    <property type="entry name" value="Ketoacyl-synt_C"/>
    <property type="match status" value="1"/>
</dbReference>
<keyword evidence="10 14" id="KW-0012">Acyltransferase</keyword>
<evidence type="ECO:0000256" key="12">
    <source>
        <dbReference type="ARBA" id="ARBA00047318"/>
    </source>
</evidence>
<evidence type="ECO:0000256" key="6">
    <source>
        <dbReference type="ARBA" id="ARBA00022679"/>
    </source>
</evidence>
<feature type="domain" description="Ketosynthase family 3 (KS3)" evidence="17">
    <location>
        <begin position="1"/>
        <end position="408"/>
    </location>
</feature>
<dbReference type="FunFam" id="3.40.47.10:FF:000029">
    <property type="entry name" value="3-oxoacyl-[acyl-carrier-protein] synthase 1"/>
    <property type="match status" value="1"/>
</dbReference>
<comment type="catalytic activity">
    <reaction evidence="12 14">
        <text>(9Z)-hexadecenoyl-[ACP] + malonyl-[ACP] + H(+) = 3-oxo-(11Z)-octadecenoyl-[ACP] + holo-[ACP] + CO2</text>
        <dbReference type="Rhea" id="RHEA:55040"/>
        <dbReference type="Rhea" id="RHEA-COMP:9623"/>
        <dbReference type="Rhea" id="RHEA-COMP:9685"/>
        <dbReference type="Rhea" id="RHEA-COMP:10800"/>
        <dbReference type="Rhea" id="RHEA-COMP:14074"/>
        <dbReference type="ChEBI" id="CHEBI:15378"/>
        <dbReference type="ChEBI" id="CHEBI:16526"/>
        <dbReference type="ChEBI" id="CHEBI:64479"/>
        <dbReference type="ChEBI" id="CHEBI:78449"/>
        <dbReference type="ChEBI" id="CHEBI:83989"/>
        <dbReference type="ChEBI" id="CHEBI:138538"/>
        <dbReference type="EC" id="2.3.1.179"/>
    </reaction>
</comment>
<evidence type="ECO:0000256" key="4">
    <source>
        <dbReference type="ARBA" id="ARBA00014657"/>
    </source>
</evidence>
<reference evidence="18" key="1">
    <citation type="submission" date="2021-03" db="EMBL/GenBank/DDBJ databases">
        <title>Whole genome sequence of Streptomyces bomunensis MMS17-BM035.</title>
        <authorList>
            <person name="Lee J.H."/>
        </authorList>
    </citation>
    <scope>NUCLEOTIDE SEQUENCE</scope>
    <source>
        <strain evidence="18">MMS17-BM035</strain>
    </source>
</reference>
<evidence type="ECO:0000256" key="13">
    <source>
        <dbReference type="ARBA" id="ARBA00047659"/>
    </source>
</evidence>
<dbReference type="PANTHER" id="PTHR11712">
    <property type="entry name" value="POLYKETIDE SYNTHASE-RELATED"/>
    <property type="match status" value="1"/>
</dbReference>
<dbReference type="InterPro" id="IPR000794">
    <property type="entry name" value="Beta-ketoacyl_synthase"/>
</dbReference>